<gene>
    <name evidence="1" type="ORF">SAMN05444483_11434</name>
</gene>
<dbReference type="Pfam" id="PF03966">
    <property type="entry name" value="Trm112p"/>
    <property type="match status" value="1"/>
</dbReference>
<dbReference type="Gene3D" id="2.20.25.10">
    <property type="match status" value="1"/>
</dbReference>
<evidence type="ECO:0000313" key="1">
    <source>
        <dbReference type="EMBL" id="SHG50842.1"/>
    </source>
</evidence>
<dbReference type="AlphaFoldDB" id="A0A1M5KDG5"/>
<dbReference type="OrthoDB" id="678493at2"/>
<organism evidence="1 2">
    <name type="scientific">Salegentibacter echinorum</name>
    <dbReference type="NCBI Taxonomy" id="1073325"/>
    <lineage>
        <taxon>Bacteria</taxon>
        <taxon>Pseudomonadati</taxon>
        <taxon>Bacteroidota</taxon>
        <taxon>Flavobacteriia</taxon>
        <taxon>Flavobacteriales</taxon>
        <taxon>Flavobacteriaceae</taxon>
        <taxon>Salegentibacter</taxon>
    </lineage>
</organism>
<name>A0A1M5KDG5_SALEC</name>
<dbReference type="STRING" id="1073325.SAMN05444483_11434"/>
<dbReference type="SUPFAM" id="SSF158997">
    <property type="entry name" value="Trm112p-like"/>
    <property type="match status" value="1"/>
</dbReference>
<dbReference type="EMBL" id="FQVT01000014">
    <property type="protein sequence ID" value="SHG50842.1"/>
    <property type="molecule type" value="Genomic_DNA"/>
</dbReference>
<dbReference type="Proteomes" id="UP000183945">
    <property type="component" value="Unassembled WGS sequence"/>
</dbReference>
<proteinExistence type="predicted"/>
<protein>
    <submittedName>
        <fullName evidence="1">Uncharacterized conserved protein YbaR, Trm112 family</fullName>
    </submittedName>
</protein>
<keyword evidence="2" id="KW-1185">Reference proteome</keyword>
<sequence length="91" mass="10667">MKYQTIKDKLCCPFDKSDLTLDPITMEEKTQNVIEGILTCDNCRRIYPIISGIPIMNPDEFREESLEKPLLEKWQKMLGERSINNFRLTEG</sequence>
<dbReference type="InterPro" id="IPR005651">
    <property type="entry name" value="Trm112-like"/>
</dbReference>
<evidence type="ECO:0000313" key="2">
    <source>
        <dbReference type="Proteomes" id="UP000183945"/>
    </source>
</evidence>
<accession>A0A1M5KDG5</accession>
<dbReference type="RefSeq" id="WP_072881085.1">
    <property type="nucleotide sequence ID" value="NZ_FQVT01000014.1"/>
</dbReference>
<reference evidence="2" key="1">
    <citation type="submission" date="2016-11" db="EMBL/GenBank/DDBJ databases">
        <authorList>
            <person name="Varghese N."/>
            <person name="Submissions S."/>
        </authorList>
    </citation>
    <scope>NUCLEOTIDE SEQUENCE [LARGE SCALE GENOMIC DNA]</scope>
    <source>
        <strain evidence="2">DSM 24579</strain>
    </source>
</reference>